<dbReference type="InterPro" id="IPR001932">
    <property type="entry name" value="PPM-type_phosphatase-like_dom"/>
</dbReference>
<dbReference type="OrthoDB" id="9805674at2"/>
<protein>
    <submittedName>
        <fullName evidence="2">Protein phosphatase 2C domain-containing protein</fullName>
    </submittedName>
</protein>
<sequence length="267" mass="29507">MGADLMWKYANASVRGTSHAKTDKPCQDFSLCRTFAASGAQEVLLAAASDGAGSASRSEEGSELACTMFADALERHFGRGGRIEQLTREFCEAWLSRFQRAVRARAAKAGCRSREFACTFLAAVVSGDTAVFIQIGDGAIVFSEKEDDYMWAFWPQQGEYENMTYFATQSSAKKVLQHSLHAGRQYGEIAVFTDGLQRLALHYQTRSAHAPFFRPFFSVLRRLEAADQSRYGDSLHAFLDSGRVNERTDDDKTLVLASRLAPPEGTP</sequence>
<evidence type="ECO:0000259" key="1">
    <source>
        <dbReference type="Pfam" id="PF13672"/>
    </source>
</evidence>
<dbReference type="Gene3D" id="3.60.40.10">
    <property type="entry name" value="PPM-type phosphatase domain"/>
    <property type="match status" value="1"/>
</dbReference>
<dbReference type="InterPro" id="IPR036457">
    <property type="entry name" value="PPM-type-like_dom_sf"/>
</dbReference>
<dbReference type="EMBL" id="CP041217">
    <property type="protein sequence ID" value="QDH22036.1"/>
    <property type="molecule type" value="Genomic_DNA"/>
</dbReference>
<name>A0A4Y6V032_SACBS</name>
<accession>A0A4Y6V032</accession>
<evidence type="ECO:0000313" key="2">
    <source>
        <dbReference type="EMBL" id="QDH22036.1"/>
    </source>
</evidence>
<dbReference type="SUPFAM" id="SSF81606">
    <property type="entry name" value="PP2C-like"/>
    <property type="match status" value="1"/>
</dbReference>
<gene>
    <name evidence="2" type="ORF">FFV09_15005</name>
</gene>
<reference evidence="2 3" key="1">
    <citation type="submission" date="2019-06" db="EMBL/GenBank/DDBJ databases">
        <title>Saccharibacillus brassicae sp. nov., an endophytic bacterium isolated from Chinese cabbage seeds (Brassica pekinensis).</title>
        <authorList>
            <person name="Jiang L."/>
            <person name="Lee J."/>
            <person name="Kim S.W."/>
        </authorList>
    </citation>
    <scope>NUCLEOTIDE SEQUENCE [LARGE SCALE GENOMIC DNA]</scope>
    <source>
        <strain evidence="3">KCTC 43072 / ATSA2</strain>
    </source>
</reference>
<dbReference type="KEGG" id="saca:FFV09_15005"/>
<organism evidence="2 3">
    <name type="scientific">Saccharibacillus brassicae</name>
    <dbReference type="NCBI Taxonomy" id="2583377"/>
    <lineage>
        <taxon>Bacteria</taxon>
        <taxon>Bacillati</taxon>
        <taxon>Bacillota</taxon>
        <taxon>Bacilli</taxon>
        <taxon>Bacillales</taxon>
        <taxon>Paenibacillaceae</taxon>
        <taxon>Saccharibacillus</taxon>
    </lineage>
</organism>
<dbReference type="Proteomes" id="UP000316968">
    <property type="component" value="Chromosome"/>
</dbReference>
<keyword evidence="3" id="KW-1185">Reference proteome</keyword>
<evidence type="ECO:0000313" key="3">
    <source>
        <dbReference type="Proteomes" id="UP000316968"/>
    </source>
</evidence>
<dbReference type="AlphaFoldDB" id="A0A4Y6V032"/>
<feature type="domain" description="PPM-type phosphatase" evidence="1">
    <location>
        <begin position="15"/>
        <end position="224"/>
    </location>
</feature>
<dbReference type="Pfam" id="PF13672">
    <property type="entry name" value="PP2C_2"/>
    <property type="match status" value="1"/>
</dbReference>
<proteinExistence type="predicted"/>